<gene>
    <name evidence="1" type="ORF">J506_1390</name>
</gene>
<name>A0A009PH59_ACIBA</name>
<dbReference type="PATRIC" id="fig|1310607.3.peg.1344"/>
<organism evidence="1 2">
    <name type="scientific">Acinetobacter baumannii 625974</name>
    <dbReference type="NCBI Taxonomy" id="1310607"/>
    <lineage>
        <taxon>Bacteria</taxon>
        <taxon>Pseudomonadati</taxon>
        <taxon>Pseudomonadota</taxon>
        <taxon>Gammaproteobacteria</taxon>
        <taxon>Moraxellales</taxon>
        <taxon>Moraxellaceae</taxon>
        <taxon>Acinetobacter</taxon>
        <taxon>Acinetobacter calcoaceticus/baumannii complex</taxon>
    </lineage>
</organism>
<evidence type="ECO:0000313" key="1">
    <source>
        <dbReference type="EMBL" id="EXC08412.1"/>
    </source>
</evidence>
<reference evidence="1 2" key="1">
    <citation type="submission" date="2014-02" db="EMBL/GenBank/DDBJ databases">
        <title>Comparative genomics and transcriptomics to identify genetic mechanisms underlying the emergence of carbapenem resistant Acinetobacter baumannii (CRAb).</title>
        <authorList>
            <person name="Harris A.D."/>
            <person name="Johnson K.J."/>
            <person name="George J."/>
            <person name="Shefchek K."/>
            <person name="Daugherty S.C."/>
            <person name="Parankush S."/>
            <person name="Sadzewicz L."/>
            <person name="Tallon L."/>
            <person name="Sengamalay N."/>
            <person name="Hazen T.H."/>
            <person name="Rasko D.A."/>
        </authorList>
    </citation>
    <scope>NUCLEOTIDE SEQUENCE [LARGE SCALE GENOMIC DNA]</scope>
    <source>
        <strain evidence="1 2">625974</strain>
    </source>
</reference>
<comment type="caution">
    <text evidence="1">The sequence shown here is derived from an EMBL/GenBank/DDBJ whole genome shotgun (WGS) entry which is preliminary data.</text>
</comment>
<dbReference type="Pfam" id="PF06258">
    <property type="entry name" value="Mito_fiss_Elm1"/>
    <property type="match status" value="1"/>
</dbReference>
<dbReference type="Proteomes" id="UP000021108">
    <property type="component" value="Unassembled WGS sequence"/>
</dbReference>
<dbReference type="InterPro" id="IPR009367">
    <property type="entry name" value="Elm1-like"/>
</dbReference>
<sequence>MTQQKPFILALTDGKAGHETQTQGIVQLLNQQQDYQVEWVQLNLPKKWLYRVLKLLIKFSINTEWLRYFLDSQTLSALEQKQVAYIVSAGGNTLLANLLLKQHLLKDQPVKNLVASSLRGIRADLFDVVFTIHEQQAVLPHYFYYPIAPNKMSALPLTRERAREHLGIQNAEQTIAILIGADTKTVKIGEAAQWATVLQQVRKQYPTARLLLTTSRRTPITFEKELQQLAEQYGIFQPHDQLTWVAQGQSCDIKDYIKAADWILTSPDSTSMVAEVVMSGSKLLVLYDEAKIQDPHIKQQLKFLAAQRWLYLLDLNQKYDFSEVISALQAENHTEAMTRKLAFILDKQSG</sequence>
<evidence type="ECO:0000313" key="2">
    <source>
        <dbReference type="Proteomes" id="UP000021108"/>
    </source>
</evidence>
<evidence type="ECO:0008006" key="3">
    <source>
        <dbReference type="Google" id="ProtNLM"/>
    </source>
</evidence>
<dbReference type="EMBL" id="JEXD01000007">
    <property type="protein sequence ID" value="EXC08412.1"/>
    <property type="molecule type" value="Genomic_DNA"/>
</dbReference>
<dbReference type="AlphaFoldDB" id="A0A009PH59"/>
<dbReference type="RefSeq" id="WP_032059070.1">
    <property type="nucleotide sequence ID" value="NZ_JEXD01000007.1"/>
</dbReference>
<protein>
    <recommendedName>
        <fullName evidence="3">Mitochondrial fission ELM1 family protein</fullName>
    </recommendedName>
</protein>
<proteinExistence type="predicted"/>
<accession>A0A009PH59</accession>